<dbReference type="GeneID" id="99507820"/>
<reference evidence="2 3" key="1">
    <citation type="submission" date="2018-08" db="EMBL/GenBank/DDBJ databases">
        <title>Draft genome sequence of Pseudoalteromonas donghaensis HJ51.</title>
        <authorList>
            <person name="Oh J."/>
            <person name="Roh D."/>
        </authorList>
    </citation>
    <scope>NUCLEOTIDE SEQUENCE [LARGE SCALE GENOMIC DNA]</scope>
    <source>
        <strain evidence="2 3">HJ51</strain>
        <plasmid evidence="2 3">unnamed2</plasmid>
    </source>
</reference>
<name>A0AAD0S3U0_9GAMM</name>
<feature type="transmembrane region" description="Helical" evidence="1">
    <location>
        <begin position="149"/>
        <end position="169"/>
    </location>
</feature>
<evidence type="ECO:0000313" key="2">
    <source>
        <dbReference type="EMBL" id="AXV67668.1"/>
    </source>
</evidence>
<evidence type="ECO:0000313" key="3">
    <source>
        <dbReference type="Proteomes" id="UP000264605"/>
    </source>
</evidence>
<feature type="transmembrane region" description="Helical" evidence="1">
    <location>
        <begin position="107"/>
        <end position="129"/>
    </location>
</feature>
<evidence type="ECO:0000256" key="1">
    <source>
        <dbReference type="SAM" id="Phobius"/>
    </source>
</evidence>
<protein>
    <submittedName>
        <fullName evidence="2">Uncharacterized protein</fullName>
    </submittedName>
</protein>
<keyword evidence="1" id="KW-0472">Membrane</keyword>
<accession>A0AAD0S3U0</accession>
<organism evidence="2 3">
    <name type="scientific">Pseudoalteromonas lipolytica</name>
    <dbReference type="NCBI Taxonomy" id="570156"/>
    <lineage>
        <taxon>Bacteria</taxon>
        <taxon>Pseudomonadati</taxon>
        <taxon>Pseudomonadota</taxon>
        <taxon>Gammaproteobacteria</taxon>
        <taxon>Alteromonadales</taxon>
        <taxon>Pseudoalteromonadaceae</taxon>
        <taxon>Pseudoalteromonas</taxon>
    </lineage>
</organism>
<keyword evidence="1" id="KW-0812">Transmembrane</keyword>
<keyword evidence="2" id="KW-0614">Plasmid</keyword>
<keyword evidence="1" id="KW-1133">Transmembrane helix</keyword>
<dbReference type="RefSeq" id="WP_118845443.1">
    <property type="nucleotide sequence ID" value="NZ_CP032092.1"/>
</dbReference>
<proteinExistence type="predicted"/>
<dbReference type="Proteomes" id="UP000264605">
    <property type="component" value="Plasmid unnamed2"/>
</dbReference>
<dbReference type="KEGG" id="pdj:D0907_20265"/>
<gene>
    <name evidence="2" type="ORF">D0907_20265</name>
</gene>
<dbReference type="AlphaFoldDB" id="A0AAD0S3U0"/>
<sequence>MTKEKNNEHYAQIKDKVFSDEYDLDKSSRLSVYFSRVYLTLHFVIGFFVLSSAYSTLVNIEGYNEIYSLKASVETGYLLAGVIWGNVGWDGFNRIKSGAKFSEIAKMTYGFTIPVIFIVITTLRLFYLYSSYKDAELCCPFSSDKATDIYLDLVIFLVSYGLLFGFSHYRKKRAKKELRNPQEQSDQAE</sequence>
<feature type="transmembrane region" description="Helical" evidence="1">
    <location>
        <begin position="37"/>
        <end position="57"/>
    </location>
</feature>
<geneLocation type="plasmid" evidence="2 3">
    <name>unnamed2</name>
</geneLocation>
<dbReference type="EMBL" id="CP032092">
    <property type="protein sequence ID" value="AXV67668.1"/>
    <property type="molecule type" value="Genomic_DNA"/>
</dbReference>
<feature type="transmembrane region" description="Helical" evidence="1">
    <location>
        <begin position="77"/>
        <end position="95"/>
    </location>
</feature>